<dbReference type="EnsemblPlants" id="Ma01_t08030.1">
    <property type="protein sequence ID" value="Ma01_p08030.1"/>
    <property type="gene ID" value="Ma01_g08030"/>
</dbReference>
<dbReference type="Gramene" id="Ma01_t08030.1">
    <property type="protein sequence ID" value="Ma01_p08030.1"/>
    <property type="gene ID" value="Ma01_g08030"/>
</dbReference>
<name>A0A804HRK0_MUSAM</name>
<reference evidence="3" key="1">
    <citation type="submission" date="2021-03" db="EMBL/GenBank/DDBJ databases">
        <authorList>
            <consortium name="Genoscope - CEA"/>
            <person name="William W."/>
        </authorList>
    </citation>
    <scope>NUCLEOTIDE SEQUENCE</scope>
    <source>
        <strain evidence="3">Doubled-haploid Pahang</strain>
    </source>
</reference>
<dbReference type="PANTHER" id="PTHR31147">
    <property type="entry name" value="ACYL TRANSFERASE 4"/>
    <property type="match status" value="1"/>
</dbReference>
<protein>
    <submittedName>
        <fullName evidence="3">(wild Malaysian banana) hypothetical protein</fullName>
    </submittedName>
</protein>
<dbReference type="EMBL" id="HG996466">
    <property type="protein sequence ID" value="CAG1858888.1"/>
    <property type="molecule type" value="Genomic_DNA"/>
</dbReference>
<sequence length="457" mass="49813">MMLTTTTIKPTMAVPSTRHSTQPVKGTLRMGFTVTKSPPALVSPSQPTPSGRNLPLSSIDRKAAVRVLVDLLLLYERGDQPAKLLKGALSKALVVYYPVAGRIVESSKPGELDVACTGDGVWFVEASADCTLEQVRHLELPRLLPKDDLLPLPPPQVDLDSLILLLQVTQFACGGFVVGVRFSHAVFDGLGAAQFLKAVAEIARGLPAPTVAPIWSREFIPSPTNLPSPPPSPPQGLLPSFTAFPFVTCALDVPADSINRIKNRCMQETGRKCSNFDVVTAMLWQCRTRAATLEPAHHVRLGFAANIRHLLHQVLPQEGGYYGNCVFPVGVAATSGRIVNASLVEVVSMIRDAKERLAAKFLEWVMGEEEEDPYRVLVEYGTCVVADWSRIGFSEVDYGWGDPVGVAPLNDDNDFIATCIFLRQPAPMQGVRLWTRCVVKEHLAAFADQVMEFCQSS</sequence>
<evidence type="ECO:0000256" key="1">
    <source>
        <dbReference type="ARBA" id="ARBA00009861"/>
    </source>
</evidence>
<evidence type="ECO:0000313" key="3">
    <source>
        <dbReference type="EMBL" id="CAG1858888.1"/>
    </source>
</evidence>
<reference evidence="4" key="2">
    <citation type="submission" date="2021-05" db="UniProtKB">
        <authorList>
            <consortium name="EnsemblPlants"/>
        </authorList>
    </citation>
    <scope>IDENTIFICATION</scope>
    <source>
        <strain evidence="4">subsp. malaccensis</strain>
    </source>
</reference>
<dbReference type="Proteomes" id="UP000012960">
    <property type="component" value="Unplaced"/>
</dbReference>
<feature type="region of interest" description="Disordered" evidence="2">
    <location>
        <begin position="36"/>
        <end position="55"/>
    </location>
</feature>
<dbReference type="Gene3D" id="3.30.559.10">
    <property type="entry name" value="Chloramphenicol acetyltransferase-like domain"/>
    <property type="match status" value="2"/>
</dbReference>
<accession>A0A804HRK0</accession>
<dbReference type="InParanoid" id="A0A804HRK0"/>
<proteinExistence type="inferred from homology"/>
<organism evidence="4 5">
    <name type="scientific">Musa acuminata subsp. malaccensis</name>
    <name type="common">Wild banana</name>
    <name type="synonym">Musa malaccensis</name>
    <dbReference type="NCBI Taxonomy" id="214687"/>
    <lineage>
        <taxon>Eukaryota</taxon>
        <taxon>Viridiplantae</taxon>
        <taxon>Streptophyta</taxon>
        <taxon>Embryophyta</taxon>
        <taxon>Tracheophyta</taxon>
        <taxon>Spermatophyta</taxon>
        <taxon>Magnoliopsida</taxon>
        <taxon>Liliopsida</taxon>
        <taxon>Zingiberales</taxon>
        <taxon>Musaceae</taxon>
        <taxon>Musa</taxon>
    </lineage>
</organism>
<comment type="similarity">
    <text evidence="1">Belongs to the plant acyltransferase family.</text>
</comment>
<dbReference type="OrthoDB" id="671439at2759"/>
<dbReference type="InterPro" id="IPR050898">
    <property type="entry name" value="Plant_acyltransferase"/>
</dbReference>
<evidence type="ECO:0000313" key="4">
    <source>
        <dbReference type="EnsemblPlants" id="Ma01_p08030.1"/>
    </source>
</evidence>
<evidence type="ECO:0000313" key="5">
    <source>
        <dbReference type="Proteomes" id="UP000012960"/>
    </source>
</evidence>
<dbReference type="Pfam" id="PF02458">
    <property type="entry name" value="Transferase"/>
    <property type="match status" value="1"/>
</dbReference>
<dbReference type="InterPro" id="IPR023213">
    <property type="entry name" value="CAT-like_dom_sf"/>
</dbReference>
<dbReference type="AlphaFoldDB" id="A0A804HRK0"/>
<dbReference type="PANTHER" id="PTHR31147:SF2">
    <property type="entry name" value="OS01G0615300 PROTEIN"/>
    <property type="match status" value="1"/>
</dbReference>
<evidence type="ECO:0000256" key="2">
    <source>
        <dbReference type="SAM" id="MobiDB-lite"/>
    </source>
</evidence>
<gene>
    <name evidence="3" type="ORF">GSMUA_291830.1</name>
</gene>
<feature type="region of interest" description="Disordered" evidence="2">
    <location>
        <begin position="1"/>
        <end position="23"/>
    </location>
</feature>
<keyword evidence="5" id="KW-1185">Reference proteome</keyword>
<dbReference type="OMA" id="QSDNGCH"/>